<evidence type="ECO:0000259" key="5">
    <source>
        <dbReference type="Pfam" id="PF04542"/>
    </source>
</evidence>
<dbReference type="SUPFAM" id="SSF88659">
    <property type="entry name" value="Sigma3 and sigma4 domains of RNA polymerase sigma factors"/>
    <property type="match status" value="1"/>
</dbReference>
<dbReference type="Gene3D" id="1.10.1740.10">
    <property type="match status" value="1"/>
</dbReference>
<dbReference type="InterPro" id="IPR013325">
    <property type="entry name" value="RNA_pol_sigma_r2"/>
</dbReference>
<evidence type="ECO:0000313" key="7">
    <source>
        <dbReference type="EMBL" id="WXK94790.1"/>
    </source>
</evidence>
<dbReference type="CDD" id="cd06171">
    <property type="entry name" value="Sigma70_r4"/>
    <property type="match status" value="1"/>
</dbReference>
<dbReference type="Pfam" id="PF04542">
    <property type="entry name" value="Sigma70_r2"/>
    <property type="match status" value="1"/>
</dbReference>
<evidence type="ECO:0000256" key="2">
    <source>
        <dbReference type="ARBA" id="ARBA00023015"/>
    </source>
</evidence>
<dbReference type="InterPro" id="IPR007627">
    <property type="entry name" value="RNA_pol_sigma70_r2"/>
</dbReference>
<evidence type="ECO:0000259" key="6">
    <source>
        <dbReference type="Pfam" id="PF08281"/>
    </source>
</evidence>
<dbReference type="InterPro" id="IPR036388">
    <property type="entry name" value="WH-like_DNA-bd_sf"/>
</dbReference>
<reference evidence="7 8" key="1">
    <citation type="submission" date="2024-03" db="EMBL/GenBank/DDBJ databases">
        <title>Rhodococcus navarretei sp. nov. and Pseudarthrobacter quantumdoti sp. nov., two new species with the ability to biosynthesize Quantum Dots isolated from soil samples at Union Glacier, Antarctica.</title>
        <authorList>
            <person name="Vargas M."/>
        </authorList>
    </citation>
    <scope>NUCLEOTIDE SEQUENCE [LARGE SCALE GENOMIC DNA]</scope>
    <source>
        <strain evidence="7 8">RC-2-3</strain>
    </source>
</reference>
<name>A0ABZ2RF95_9MICC</name>
<evidence type="ECO:0000256" key="3">
    <source>
        <dbReference type="ARBA" id="ARBA00023082"/>
    </source>
</evidence>
<accession>A0ABZ2RF95</accession>
<evidence type="ECO:0000313" key="8">
    <source>
        <dbReference type="Proteomes" id="UP001623384"/>
    </source>
</evidence>
<keyword evidence="2" id="KW-0805">Transcription regulation</keyword>
<evidence type="ECO:0000256" key="1">
    <source>
        <dbReference type="ARBA" id="ARBA00010641"/>
    </source>
</evidence>
<dbReference type="InterPro" id="IPR014284">
    <property type="entry name" value="RNA_pol_sigma-70_dom"/>
</dbReference>
<organism evidence="7 8">
    <name type="scientific">Pseudarthrobacter quantipunctorum</name>
    <dbReference type="NCBI Taxonomy" id="3128980"/>
    <lineage>
        <taxon>Bacteria</taxon>
        <taxon>Bacillati</taxon>
        <taxon>Actinomycetota</taxon>
        <taxon>Actinomycetes</taxon>
        <taxon>Micrococcales</taxon>
        <taxon>Micrococcaceae</taxon>
        <taxon>Pseudarthrobacter</taxon>
    </lineage>
</organism>
<dbReference type="RefSeq" id="WP_190612401.1">
    <property type="nucleotide sequence ID" value="NZ_CP148033.1"/>
</dbReference>
<dbReference type="InterPro" id="IPR039425">
    <property type="entry name" value="RNA_pol_sigma-70-like"/>
</dbReference>
<keyword evidence="8" id="KW-1185">Reference proteome</keyword>
<dbReference type="PANTHER" id="PTHR43133:SF25">
    <property type="entry name" value="RNA POLYMERASE SIGMA FACTOR RFAY-RELATED"/>
    <property type="match status" value="1"/>
</dbReference>
<comment type="similarity">
    <text evidence="1">Belongs to the sigma-70 factor family. ECF subfamily.</text>
</comment>
<dbReference type="Pfam" id="PF08281">
    <property type="entry name" value="Sigma70_r4_2"/>
    <property type="match status" value="1"/>
</dbReference>
<dbReference type="PANTHER" id="PTHR43133">
    <property type="entry name" value="RNA POLYMERASE ECF-TYPE SIGMA FACTO"/>
    <property type="match status" value="1"/>
</dbReference>
<keyword evidence="3" id="KW-0731">Sigma factor</keyword>
<dbReference type="EMBL" id="CP148033">
    <property type="protein sequence ID" value="WXK94790.1"/>
    <property type="molecule type" value="Genomic_DNA"/>
</dbReference>
<dbReference type="InterPro" id="IPR013324">
    <property type="entry name" value="RNA_pol_sigma_r3/r4-like"/>
</dbReference>
<feature type="domain" description="RNA polymerase sigma factor 70 region 4 type 2" evidence="6">
    <location>
        <begin position="129"/>
        <end position="179"/>
    </location>
</feature>
<dbReference type="Proteomes" id="UP001623384">
    <property type="component" value="Chromosome"/>
</dbReference>
<dbReference type="NCBIfam" id="TIGR02937">
    <property type="entry name" value="sigma70-ECF"/>
    <property type="match status" value="1"/>
</dbReference>
<feature type="domain" description="RNA polymerase sigma-70 region 2" evidence="5">
    <location>
        <begin position="28"/>
        <end position="95"/>
    </location>
</feature>
<dbReference type="Gene3D" id="1.10.10.10">
    <property type="entry name" value="Winged helix-like DNA-binding domain superfamily/Winged helix DNA-binding domain"/>
    <property type="match status" value="1"/>
</dbReference>
<dbReference type="InterPro" id="IPR013249">
    <property type="entry name" value="RNA_pol_sigma70_r4_t2"/>
</dbReference>
<sequence>MGGDLEGTDEVLWRLVVNGDGDAFGAVFDRHRDRVLHHALGVIGSAHAAEDVTAMVFYEAWRRREYVRMVNGSIVAWLLVTANNTLRNELRQRRRYRSFLGRLPPPANSPDIAEAFADGDQQEFEAATLERAFARLRPGDRNVLTLCVVEEMSIRDAAAALGVPEGTVKSRLNRAKARLGDLYDEVSSTYAIDRQAAQGQRPL</sequence>
<gene>
    <name evidence="7" type="ORF">WHH00_08355</name>
</gene>
<evidence type="ECO:0000256" key="4">
    <source>
        <dbReference type="ARBA" id="ARBA00023163"/>
    </source>
</evidence>
<proteinExistence type="inferred from homology"/>
<protein>
    <submittedName>
        <fullName evidence="7">RNA polymerase sigma factor</fullName>
    </submittedName>
</protein>
<keyword evidence="4" id="KW-0804">Transcription</keyword>
<dbReference type="SUPFAM" id="SSF88946">
    <property type="entry name" value="Sigma2 domain of RNA polymerase sigma factors"/>
    <property type="match status" value="1"/>
</dbReference>